<dbReference type="AlphaFoldDB" id="A0A9Q1B9N7"/>
<dbReference type="PANTHER" id="PTHR45672:SF2">
    <property type="entry name" value="PROTEIN DISULFIDE-ISOMERASE A5"/>
    <property type="match status" value="1"/>
</dbReference>
<dbReference type="GO" id="GO:0006457">
    <property type="term" value="P:protein folding"/>
    <property type="evidence" value="ECO:0007669"/>
    <property type="project" value="TreeGrafter"/>
</dbReference>
<dbReference type="InterPro" id="IPR036249">
    <property type="entry name" value="Thioredoxin-like_sf"/>
</dbReference>
<dbReference type="GO" id="GO:0003756">
    <property type="term" value="F:protein disulfide isomerase activity"/>
    <property type="evidence" value="ECO:0007669"/>
    <property type="project" value="TreeGrafter"/>
</dbReference>
<reference evidence="2" key="1">
    <citation type="journal article" date="2023" name="DNA Res.">
        <title>Chromosome-level genome assembly of Phrynocephalus forsythii using third-generation DNA sequencing and Hi-C analysis.</title>
        <authorList>
            <person name="Qi Y."/>
            <person name="Zhao W."/>
            <person name="Zhao Y."/>
            <person name="Niu C."/>
            <person name="Cao S."/>
            <person name="Zhang Y."/>
        </authorList>
    </citation>
    <scope>NUCLEOTIDE SEQUENCE</scope>
    <source>
        <tissue evidence="2">Muscle</tissue>
    </source>
</reference>
<dbReference type="EMBL" id="JAPFRF010000001">
    <property type="protein sequence ID" value="KAJ7345885.1"/>
    <property type="molecule type" value="Genomic_DNA"/>
</dbReference>
<keyword evidence="3" id="KW-1185">Reference proteome</keyword>
<dbReference type="GO" id="GO:0005783">
    <property type="term" value="C:endoplasmic reticulum"/>
    <property type="evidence" value="ECO:0007669"/>
    <property type="project" value="TreeGrafter"/>
</dbReference>
<dbReference type="SUPFAM" id="SSF52833">
    <property type="entry name" value="Thioredoxin-like"/>
    <property type="match status" value="1"/>
</dbReference>
<feature type="domain" description="Thioredoxin" evidence="1">
    <location>
        <begin position="60"/>
        <end position="115"/>
    </location>
</feature>
<dbReference type="OrthoDB" id="74910at2759"/>
<dbReference type="Proteomes" id="UP001142489">
    <property type="component" value="Unassembled WGS sequence"/>
</dbReference>
<dbReference type="Pfam" id="PF00085">
    <property type="entry name" value="Thioredoxin"/>
    <property type="match status" value="1"/>
</dbReference>
<sequence>FCVGERLAQCSRELPKPTRLLACLYLPISFARFWKALDALVGLYGIVGLYYKSTVFLKKTEIAYAAVDCAKEQNHDLCKQEGVDGYPTFNYYNYGKFIEKYNGDRGESGFSSFMRALRERDHERIGKRKDEL</sequence>
<dbReference type="Gene3D" id="3.40.30.10">
    <property type="entry name" value="Glutaredoxin"/>
    <property type="match status" value="1"/>
</dbReference>
<proteinExistence type="predicted"/>
<dbReference type="PANTHER" id="PTHR45672">
    <property type="entry name" value="PROTEIN DISULFIDE-ISOMERASE C17H9.14C-RELATED"/>
    <property type="match status" value="1"/>
</dbReference>
<evidence type="ECO:0000313" key="2">
    <source>
        <dbReference type="EMBL" id="KAJ7345885.1"/>
    </source>
</evidence>
<accession>A0A9Q1B9N7</accession>
<dbReference type="InterPro" id="IPR051063">
    <property type="entry name" value="PDI"/>
</dbReference>
<organism evidence="2 3">
    <name type="scientific">Phrynocephalus forsythii</name>
    <dbReference type="NCBI Taxonomy" id="171643"/>
    <lineage>
        <taxon>Eukaryota</taxon>
        <taxon>Metazoa</taxon>
        <taxon>Chordata</taxon>
        <taxon>Craniata</taxon>
        <taxon>Vertebrata</taxon>
        <taxon>Euteleostomi</taxon>
        <taxon>Lepidosauria</taxon>
        <taxon>Squamata</taxon>
        <taxon>Bifurcata</taxon>
        <taxon>Unidentata</taxon>
        <taxon>Episquamata</taxon>
        <taxon>Toxicofera</taxon>
        <taxon>Iguania</taxon>
        <taxon>Acrodonta</taxon>
        <taxon>Agamidae</taxon>
        <taxon>Agaminae</taxon>
        <taxon>Phrynocephalus</taxon>
    </lineage>
</organism>
<comment type="caution">
    <text evidence="2">The sequence shown here is derived from an EMBL/GenBank/DDBJ whole genome shotgun (WGS) entry which is preliminary data.</text>
</comment>
<evidence type="ECO:0000259" key="1">
    <source>
        <dbReference type="Pfam" id="PF00085"/>
    </source>
</evidence>
<dbReference type="InterPro" id="IPR013766">
    <property type="entry name" value="Thioredoxin_domain"/>
</dbReference>
<protein>
    <recommendedName>
        <fullName evidence="1">Thioredoxin domain-containing protein</fullName>
    </recommendedName>
</protein>
<evidence type="ECO:0000313" key="3">
    <source>
        <dbReference type="Proteomes" id="UP001142489"/>
    </source>
</evidence>
<name>A0A9Q1B9N7_9SAUR</name>
<feature type="non-terminal residue" evidence="2">
    <location>
        <position position="132"/>
    </location>
</feature>
<gene>
    <name evidence="2" type="ORF">JRQ81_001835</name>
</gene>